<dbReference type="InterPro" id="IPR020583">
    <property type="entry name" value="Inositol_monoP_metal-BS"/>
</dbReference>
<dbReference type="OrthoDB" id="10254945at2759"/>
<comment type="pathway">
    <text evidence="8">Polyol metabolism; myo-inositol biosynthesis; myo-inositol from D-glucose 6-phosphate: step 2/2.</text>
</comment>
<gene>
    <name evidence="9" type="ORF">CY34DRAFT_77878</name>
</gene>
<evidence type="ECO:0000256" key="6">
    <source>
        <dbReference type="ARBA" id="ARBA00022842"/>
    </source>
</evidence>
<proteinExistence type="inferred from homology"/>
<dbReference type="HOGENOM" id="CLU_044118_1_2_1"/>
<accession>A0A0D0AV33</accession>
<dbReference type="InParanoid" id="A0A0D0AV33"/>
<evidence type="ECO:0000256" key="3">
    <source>
        <dbReference type="ARBA" id="ARBA00009759"/>
    </source>
</evidence>
<keyword evidence="5 8" id="KW-0378">Hydrolase</keyword>
<feature type="binding site" evidence="7">
    <location>
        <position position="81"/>
    </location>
    <ligand>
        <name>Mg(2+)</name>
        <dbReference type="ChEBI" id="CHEBI:18420"/>
        <label>1</label>
        <note>catalytic</note>
    </ligand>
</feature>
<reference evidence="9 10" key="1">
    <citation type="submission" date="2014-04" db="EMBL/GenBank/DDBJ databases">
        <authorList>
            <consortium name="DOE Joint Genome Institute"/>
            <person name="Kuo A."/>
            <person name="Ruytinx J."/>
            <person name="Rineau F."/>
            <person name="Colpaert J."/>
            <person name="Kohler A."/>
            <person name="Nagy L.G."/>
            <person name="Floudas D."/>
            <person name="Copeland A."/>
            <person name="Barry K.W."/>
            <person name="Cichocki N."/>
            <person name="Veneault-Fourrey C."/>
            <person name="LaButti K."/>
            <person name="Lindquist E.A."/>
            <person name="Lipzen A."/>
            <person name="Lundell T."/>
            <person name="Morin E."/>
            <person name="Murat C."/>
            <person name="Sun H."/>
            <person name="Tunlid A."/>
            <person name="Henrissat B."/>
            <person name="Grigoriev I.V."/>
            <person name="Hibbett D.S."/>
            <person name="Martin F."/>
            <person name="Nordberg H.P."/>
            <person name="Cantor M.N."/>
            <person name="Hua S.X."/>
        </authorList>
    </citation>
    <scope>NUCLEOTIDE SEQUENCE [LARGE SCALE GENOMIC DNA]</scope>
    <source>
        <strain evidence="9 10">UH-Slu-Lm8-n1</strain>
    </source>
</reference>
<keyword evidence="10" id="KW-1185">Reference proteome</keyword>
<dbReference type="GO" id="GO:0006021">
    <property type="term" value="P:inositol biosynthetic process"/>
    <property type="evidence" value="ECO:0007669"/>
    <property type="project" value="UniProtKB-UniPathway"/>
</dbReference>
<keyword evidence="4 7" id="KW-0479">Metal-binding</keyword>
<dbReference type="Gene3D" id="3.30.540.10">
    <property type="entry name" value="Fructose-1,6-Bisphosphatase, subunit A, domain 1"/>
    <property type="match status" value="1"/>
</dbReference>
<organism evidence="9 10">
    <name type="scientific">Suillus luteus UH-Slu-Lm8-n1</name>
    <dbReference type="NCBI Taxonomy" id="930992"/>
    <lineage>
        <taxon>Eukaryota</taxon>
        <taxon>Fungi</taxon>
        <taxon>Dikarya</taxon>
        <taxon>Basidiomycota</taxon>
        <taxon>Agaricomycotina</taxon>
        <taxon>Agaricomycetes</taxon>
        <taxon>Agaricomycetidae</taxon>
        <taxon>Boletales</taxon>
        <taxon>Suillineae</taxon>
        <taxon>Suillaceae</taxon>
        <taxon>Suillus</taxon>
    </lineage>
</organism>
<dbReference type="FunFam" id="3.30.540.10:FF:000004">
    <property type="entry name" value="Inositol-1-monophosphatase"/>
    <property type="match status" value="1"/>
</dbReference>
<dbReference type="Proteomes" id="UP000054485">
    <property type="component" value="Unassembled WGS sequence"/>
</dbReference>
<dbReference type="InterPro" id="IPR000760">
    <property type="entry name" value="Inositol_monophosphatase-like"/>
</dbReference>
<dbReference type="SUPFAM" id="SSF56655">
    <property type="entry name" value="Carbohydrate phosphatase"/>
    <property type="match status" value="1"/>
</dbReference>
<sequence>MSADLQTLKPVDLRSVLTFTVKLARIAGTLILEGSQAIQSTSDVNEKKNSVDLVTEYDVAVEELVKSEIAKAYPSFKFIGEESYSSGTRNELTDDPTFCVDPIDGTTNFVHGFPFACISLGLIYQKRPVLGVIYNPFLDHLYTGIEGQGSFLTRGNNQPLKLPLTNPKPLPSLQKALLAIEWGSDRGEKNLISKSDSFLRLAGDPADGIAGGRMAHSIRSLGSAALNISTVAQGGLDLYWEIGCWPWDVCAGIVIAQEAGGAVIGSHAALAAATSAGSSIDPFKVTPDVLTGRKYLIIRAIPDTPNETGREAQLRIARDFYQTVEDVEPK</sequence>
<comment type="catalytic activity">
    <reaction evidence="1 8">
        <text>a myo-inositol phosphate + H2O = myo-inositol + phosphate</text>
        <dbReference type="Rhea" id="RHEA:24056"/>
        <dbReference type="ChEBI" id="CHEBI:15377"/>
        <dbReference type="ChEBI" id="CHEBI:17268"/>
        <dbReference type="ChEBI" id="CHEBI:43474"/>
        <dbReference type="ChEBI" id="CHEBI:84139"/>
        <dbReference type="EC" id="3.1.3.25"/>
    </reaction>
</comment>
<dbReference type="EC" id="3.1.3.25" evidence="8"/>
<feature type="binding site" evidence="7">
    <location>
        <position position="101"/>
    </location>
    <ligand>
        <name>Mg(2+)</name>
        <dbReference type="ChEBI" id="CHEBI:18420"/>
        <label>1</label>
        <note>catalytic</note>
    </ligand>
</feature>
<dbReference type="EMBL" id="KN835172">
    <property type="protein sequence ID" value="KIK45491.1"/>
    <property type="molecule type" value="Genomic_DNA"/>
</dbReference>
<reference evidence="10" key="2">
    <citation type="submission" date="2015-01" db="EMBL/GenBank/DDBJ databases">
        <title>Evolutionary Origins and Diversification of the Mycorrhizal Mutualists.</title>
        <authorList>
            <consortium name="DOE Joint Genome Institute"/>
            <consortium name="Mycorrhizal Genomics Consortium"/>
            <person name="Kohler A."/>
            <person name="Kuo A."/>
            <person name="Nagy L.G."/>
            <person name="Floudas D."/>
            <person name="Copeland A."/>
            <person name="Barry K.W."/>
            <person name="Cichocki N."/>
            <person name="Veneault-Fourrey C."/>
            <person name="LaButti K."/>
            <person name="Lindquist E.A."/>
            <person name="Lipzen A."/>
            <person name="Lundell T."/>
            <person name="Morin E."/>
            <person name="Murat C."/>
            <person name="Riley R."/>
            <person name="Ohm R."/>
            <person name="Sun H."/>
            <person name="Tunlid A."/>
            <person name="Henrissat B."/>
            <person name="Grigoriev I.V."/>
            <person name="Hibbett D.S."/>
            <person name="Martin F."/>
        </authorList>
    </citation>
    <scope>NUCLEOTIDE SEQUENCE [LARGE SCALE GENOMIC DNA]</scope>
    <source>
        <strain evidence="10">UH-Slu-Lm8-n1</strain>
    </source>
</reference>
<evidence type="ECO:0000313" key="10">
    <source>
        <dbReference type="Proteomes" id="UP000054485"/>
    </source>
</evidence>
<feature type="binding site" evidence="7">
    <location>
        <position position="104"/>
    </location>
    <ligand>
        <name>Mg(2+)</name>
        <dbReference type="ChEBI" id="CHEBI:18420"/>
        <label>1</label>
        <note>catalytic</note>
    </ligand>
</feature>
<dbReference type="Pfam" id="PF00459">
    <property type="entry name" value="Inositol_P"/>
    <property type="match status" value="1"/>
</dbReference>
<feature type="binding site" evidence="7">
    <location>
        <position position="103"/>
    </location>
    <ligand>
        <name>Mg(2+)</name>
        <dbReference type="ChEBI" id="CHEBI:18420"/>
        <label>1</label>
        <note>catalytic</note>
    </ligand>
</feature>
<evidence type="ECO:0000256" key="5">
    <source>
        <dbReference type="ARBA" id="ARBA00022801"/>
    </source>
</evidence>
<dbReference type="PROSITE" id="PS00630">
    <property type="entry name" value="IMP_2"/>
    <property type="match status" value="1"/>
</dbReference>
<dbReference type="PRINTS" id="PR00377">
    <property type="entry name" value="IMPHPHTASES"/>
</dbReference>
<dbReference type="GO" id="GO:0008934">
    <property type="term" value="F:inositol monophosphate 1-phosphatase activity"/>
    <property type="evidence" value="ECO:0007669"/>
    <property type="project" value="InterPro"/>
</dbReference>
<dbReference type="CDD" id="cd01639">
    <property type="entry name" value="IMPase"/>
    <property type="match status" value="1"/>
</dbReference>
<evidence type="ECO:0000313" key="9">
    <source>
        <dbReference type="EMBL" id="KIK45491.1"/>
    </source>
</evidence>
<dbReference type="STRING" id="930992.A0A0D0AV33"/>
<evidence type="ECO:0000256" key="7">
    <source>
        <dbReference type="PIRSR" id="PIRSR600760-2"/>
    </source>
</evidence>
<dbReference type="InterPro" id="IPR033942">
    <property type="entry name" value="IMPase"/>
</dbReference>
<name>A0A0D0AV33_9AGAM</name>
<dbReference type="GO" id="GO:0046872">
    <property type="term" value="F:metal ion binding"/>
    <property type="evidence" value="ECO:0007669"/>
    <property type="project" value="UniProtKB-KW"/>
</dbReference>
<evidence type="ECO:0000256" key="1">
    <source>
        <dbReference type="ARBA" id="ARBA00001033"/>
    </source>
</evidence>
<comment type="similarity">
    <text evidence="3 8">Belongs to the inositol monophosphatase superfamily.</text>
</comment>
<evidence type="ECO:0000256" key="2">
    <source>
        <dbReference type="ARBA" id="ARBA00001946"/>
    </source>
</evidence>
<dbReference type="GO" id="GO:0007165">
    <property type="term" value="P:signal transduction"/>
    <property type="evidence" value="ECO:0007669"/>
    <property type="project" value="TreeGrafter"/>
</dbReference>
<keyword evidence="6 7" id="KW-0460">Magnesium</keyword>
<dbReference type="GO" id="GO:0046854">
    <property type="term" value="P:phosphatidylinositol phosphate biosynthetic process"/>
    <property type="evidence" value="ECO:0007669"/>
    <property type="project" value="InterPro"/>
</dbReference>
<dbReference type="InterPro" id="IPR020550">
    <property type="entry name" value="Inositol_monophosphatase_CS"/>
</dbReference>
<protein>
    <recommendedName>
        <fullName evidence="8">Inositol-1-monophosphatase</fullName>
        <ecNumber evidence="8">3.1.3.25</ecNumber>
    </recommendedName>
</protein>
<dbReference type="PANTHER" id="PTHR20854">
    <property type="entry name" value="INOSITOL MONOPHOSPHATASE"/>
    <property type="match status" value="1"/>
</dbReference>
<dbReference type="UniPathway" id="UPA00823">
    <property type="reaction ID" value="UER00788"/>
</dbReference>
<comment type="cofactor">
    <cofactor evidence="2 7 8">
        <name>Mg(2+)</name>
        <dbReference type="ChEBI" id="CHEBI:18420"/>
    </cofactor>
</comment>
<dbReference type="PROSITE" id="PS00629">
    <property type="entry name" value="IMP_1"/>
    <property type="match status" value="1"/>
</dbReference>
<dbReference type="PANTHER" id="PTHR20854:SF4">
    <property type="entry name" value="INOSITOL-1-MONOPHOSPHATASE-RELATED"/>
    <property type="match status" value="1"/>
</dbReference>
<evidence type="ECO:0000256" key="8">
    <source>
        <dbReference type="RuleBase" id="RU364068"/>
    </source>
</evidence>
<dbReference type="AlphaFoldDB" id="A0A0D0AV33"/>
<feature type="binding site" evidence="7">
    <location>
        <position position="248"/>
    </location>
    <ligand>
        <name>Mg(2+)</name>
        <dbReference type="ChEBI" id="CHEBI:18420"/>
        <label>1</label>
        <note>catalytic</note>
    </ligand>
</feature>
<dbReference type="Gene3D" id="3.40.190.80">
    <property type="match status" value="1"/>
</dbReference>
<evidence type="ECO:0000256" key="4">
    <source>
        <dbReference type="ARBA" id="ARBA00022723"/>
    </source>
</evidence>